<name>A0A6A6UBK7_9PEZI</name>
<evidence type="ECO:0000313" key="3">
    <source>
        <dbReference type="EMBL" id="KAF2669635.1"/>
    </source>
</evidence>
<dbReference type="EMBL" id="MU004235">
    <property type="protein sequence ID" value="KAF2669635.1"/>
    <property type="molecule type" value="Genomic_DNA"/>
</dbReference>
<evidence type="ECO:0008006" key="5">
    <source>
        <dbReference type="Google" id="ProtNLM"/>
    </source>
</evidence>
<dbReference type="Proteomes" id="UP000799302">
    <property type="component" value="Unassembled WGS sequence"/>
</dbReference>
<evidence type="ECO:0000313" key="4">
    <source>
        <dbReference type="Proteomes" id="UP000799302"/>
    </source>
</evidence>
<evidence type="ECO:0000256" key="1">
    <source>
        <dbReference type="SAM" id="MobiDB-lite"/>
    </source>
</evidence>
<dbReference type="Gene3D" id="2.120.10.70">
    <property type="entry name" value="Fucose-specific lectin"/>
    <property type="match status" value="1"/>
</dbReference>
<dbReference type="AlphaFoldDB" id="A0A6A6UBK7"/>
<keyword evidence="2" id="KW-1133">Transmembrane helix</keyword>
<gene>
    <name evidence="3" type="ORF">BT63DRAFT_373088</name>
</gene>
<reference evidence="3" key="1">
    <citation type="journal article" date="2020" name="Stud. Mycol.">
        <title>101 Dothideomycetes genomes: a test case for predicting lifestyles and emergence of pathogens.</title>
        <authorList>
            <person name="Haridas S."/>
            <person name="Albert R."/>
            <person name="Binder M."/>
            <person name="Bloem J."/>
            <person name="Labutti K."/>
            <person name="Salamov A."/>
            <person name="Andreopoulos B."/>
            <person name="Baker S."/>
            <person name="Barry K."/>
            <person name="Bills G."/>
            <person name="Bluhm B."/>
            <person name="Cannon C."/>
            <person name="Castanera R."/>
            <person name="Culley D."/>
            <person name="Daum C."/>
            <person name="Ezra D."/>
            <person name="Gonzalez J."/>
            <person name="Henrissat B."/>
            <person name="Kuo A."/>
            <person name="Liang C."/>
            <person name="Lipzen A."/>
            <person name="Lutzoni F."/>
            <person name="Magnuson J."/>
            <person name="Mondo S."/>
            <person name="Nolan M."/>
            <person name="Ohm R."/>
            <person name="Pangilinan J."/>
            <person name="Park H.-J."/>
            <person name="Ramirez L."/>
            <person name="Alfaro M."/>
            <person name="Sun H."/>
            <person name="Tritt A."/>
            <person name="Yoshinaga Y."/>
            <person name="Zwiers L.-H."/>
            <person name="Turgeon B."/>
            <person name="Goodwin S."/>
            <person name="Spatafora J."/>
            <person name="Crous P."/>
            <person name="Grigoriev I."/>
        </authorList>
    </citation>
    <scope>NUCLEOTIDE SEQUENCE</scope>
    <source>
        <strain evidence="3">CBS 115976</strain>
    </source>
</reference>
<feature type="transmembrane region" description="Helical" evidence="2">
    <location>
        <begin position="68"/>
        <end position="90"/>
    </location>
</feature>
<dbReference type="OrthoDB" id="3800077at2759"/>
<keyword evidence="2" id="KW-0472">Membrane</keyword>
<protein>
    <recommendedName>
        <fullName evidence="5">Fucose-specific lectin</fullName>
    </recommendedName>
</protein>
<proteinExistence type="predicted"/>
<sequence length="454" mass="49039">MTAENTPIDSGLEVVRRSTDLPEVVNHPPAPEFQIGERYEKGQSGALPPEYTDQHPGAPTKPRRKRTLWIVFAVLFIIVAIVAIVVGVVLGTRESKDTTKSGSTAGSSSGDINTTLLRKNSPLAVTGWRNGSSLNVRLFYQGDDGNIRMNGYESGSKKWTASPPIDTAKAGTALAASCFNASNFFAAPNATGSSSLLYFQIELFYTNNASLIKEWNFNESSDTGASGSISSLTFRTGASSRMSSYWPSLVFQDDSGTLTEIFYNSSVSQQAWNQRGLGLVGRNNSGLAEVPLTTNLAQNTNTPVDFGMGIFYQRDDFKPFDATRGTNLGAWSANNLNVSIPQNSSIGSFSVPRAGDSAKRTNLYVLWQDASGNIQYNWQDDNSGWKGPATSDALKGADLGTSIACLTPTIWPVTDLQPKFDLSRCYYQVGGSLREVQFDGSNWNVLGFVPLTGS</sequence>
<feature type="region of interest" description="Disordered" evidence="1">
    <location>
        <begin position="1"/>
        <end position="62"/>
    </location>
</feature>
<dbReference type="SUPFAM" id="SSF89372">
    <property type="entry name" value="Fucose-specific lectin"/>
    <property type="match status" value="1"/>
</dbReference>
<keyword evidence="4" id="KW-1185">Reference proteome</keyword>
<evidence type="ECO:0000256" key="2">
    <source>
        <dbReference type="SAM" id="Phobius"/>
    </source>
</evidence>
<accession>A0A6A6UBK7</accession>
<organism evidence="3 4">
    <name type="scientific">Microthyrium microscopicum</name>
    <dbReference type="NCBI Taxonomy" id="703497"/>
    <lineage>
        <taxon>Eukaryota</taxon>
        <taxon>Fungi</taxon>
        <taxon>Dikarya</taxon>
        <taxon>Ascomycota</taxon>
        <taxon>Pezizomycotina</taxon>
        <taxon>Dothideomycetes</taxon>
        <taxon>Dothideomycetes incertae sedis</taxon>
        <taxon>Microthyriales</taxon>
        <taxon>Microthyriaceae</taxon>
        <taxon>Microthyrium</taxon>
    </lineage>
</organism>
<keyword evidence="2" id="KW-0812">Transmembrane</keyword>